<dbReference type="Proteomes" id="UP000612362">
    <property type="component" value="Unassembled WGS sequence"/>
</dbReference>
<dbReference type="InterPro" id="IPR003362">
    <property type="entry name" value="Bact_transf"/>
</dbReference>
<name>A0A8J3IFE0_9CHLR</name>
<evidence type="ECO:0000256" key="1">
    <source>
        <dbReference type="ARBA" id="ARBA00006464"/>
    </source>
</evidence>
<gene>
    <name evidence="4" type="ORF">KSX_83770</name>
</gene>
<organism evidence="4 5">
    <name type="scientific">Ktedonospora formicarum</name>
    <dbReference type="NCBI Taxonomy" id="2778364"/>
    <lineage>
        <taxon>Bacteria</taxon>
        <taxon>Bacillati</taxon>
        <taxon>Chloroflexota</taxon>
        <taxon>Ktedonobacteria</taxon>
        <taxon>Ktedonobacterales</taxon>
        <taxon>Ktedonobacteraceae</taxon>
        <taxon>Ktedonospora</taxon>
    </lineage>
</organism>
<protein>
    <recommendedName>
        <fullName evidence="3">Bacterial sugar transferase domain-containing protein</fullName>
    </recommendedName>
</protein>
<dbReference type="AlphaFoldDB" id="A0A8J3IFE0"/>
<feature type="domain" description="Bacterial sugar transferase" evidence="3">
    <location>
        <begin position="84"/>
        <end position="252"/>
    </location>
</feature>
<comment type="caution">
    <text evidence="4">The sequence shown here is derived from an EMBL/GenBank/DDBJ whole genome shotgun (WGS) entry which is preliminary data.</text>
</comment>
<evidence type="ECO:0000313" key="5">
    <source>
        <dbReference type="Proteomes" id="UP000612362"/>
    </source>
</evidence>
<sequence>MPERIAPFTHYLQSIDYMLIGIPRRKRAEIYQELRTHLEDAATERSLSTDDEQLQREVIDALGSSVDLGVEFHQAYYARYQIARRASDLIMATLLTLLMLPFFIVAALIIKLETPGPLFYKAEWLGQYGRCFMLYRLRTMTNAIDMEQRRFTRFGAWIRKLSLDESAALINVFKGELSFVGPRLLRPGETNLGDLRCRRILQVQPGMSSPSLARYGFERVSLPQQLDLDEAYLEQRSLRYDLRLFWETLRTIYHRAHREETESH</sequence>
<keyword evidence="5" id="KW-1185">Reference proteome</keyword>
<proteinExistence type="inferred from homology"/>
<evidence type="ECO:0000313" key="4">
    <source>
        <dbReference type="EMBL" id="GHO50214.1"/>
    </source>
</evidence>
<dbReference type="PANTHER" id="PTHR30576:SF10">
    <property type="entry name" value="SLL5057 PROTEIN"/>
    <property type="match status" value="1"/>
</dbReference>
<dbReference type="PANTHER" id="PTHR30576">
    <property type="entry name" value="COLANIC BIOSYNTHESIS UDP-GLUCOSE LIPID CARRIER TRANSFERASE"/>
    <property type="match status" value="1"/>
</dbReference>
<keyword evidence="2" id="KW-0812">Transmembrane</keyword>
<dbReference type="GO" id="GO:0016780">
    <property type="term" value="F:phosphotransferase activity, for other substituted phosphate groups"/>
    <property type="evidence" value="ECO:0007669"/>
    <property type="project" value="TreeGrafter"/>
</dbReference>
<keyword evidence="2" id="KW-1133">Transmembrane helix</keyword>
<feature type="transmembrane region" description="Helical" evidence="2">
    <location>
        <begin position="89"/>
        <end position="110"/>
    </location>
</feature>
<dbReference type="EMBL" id="BNJF01000007">
    <property type="protein sequence ID" value="GHO50214.1"/>
    <property type="molecule type" value="Genomic_DNA"/>
</dbReference>
<evidence type="ECO:0000259" key="3">
    <source>
        <dbReference type="Pfam" id="PF02397"/>
    </source>
</evidence>
<comment type="similarity">
    <text evidence="1">Belongs to the bacterial sugar transferase family.</text>
</comment>
<reference evidence="4" key="1">
    <citation type="submission" date="2020-10" db="EMBL/GenBank/DDBJ databases">
        <title>Taxonomic study of unclassified bacteria belonging to the class Ktedonobacteria.</title>
        <authorList>
            <person name="Yabe S."/>
            <person name="Wang C.M."/>
            <person name="Zheng Y."/>
            <person name="Sakai Y."/>
            <person name="Cavaletti L."/>
            <person name="Monciardini P."/>
            <person name="Donadio S."/>
        </authorList>
    </citation>
    <scope>NUCLEOTIDE SEQUENCE</scope>
    <source>
        <strain evidence="4">SOSP1-1</strain>
    </source>
</reference>
<accession>A0A8J3IFE0</accession>
<keyword evidence="2" id="KW-0472">Membrane</keyword>
<dbReference type="Pfam" id="PF02397">
    <property type="entry name" value="Bac_transf"/>
    <property type="match status" value="1"/>
</dbReference>
<dbReference type="RefSeq" id="WP_220199265.1">
    <property type="nucleotide sequence ID" value="NZ_BNJF01000007.1"/>
</dbReference>
<evidence type="ECO:0000256" key="2">
    <source>
        <dbReference type="SAM" id="Phobius"/>
    </source>
</evidence>